<protein>
    <submittedName>
        <fullName evidence="2">Uncharacterized protein</fullName>
    </submittedName>
</protein>
<gene>
    <name evidence="2" type="ORF">ATANTOWER_007302</name>
</gene>
<feature type="compositionally biased region" description="Basic and acidic residues" evidence="1">
    <location>
        <begin position="37"/>
        <end position="48"/>
    </location>
</feature>
<comment type="caution">
    <text evidence="2">The sequence shown here is derived from an EMBL/GenBank/DDBJ whole genome shotgun (WGS) entry which is preliminary data.</text>
</comment>
<keyword evidence="3" id="KW-1185">Reference proteome</keyword>
<reference evidence="2 3" key="1">
    <citation type="submission" date="2021-07" db="EMBL/GenBank/DDBJ databases">
        <authorList>
            <person name="Palmer J.M."/>
        </authorList>
    </citation>
    <scope>NUCLEOTIDE SEQUENCE [LARGE SCALE GENOMIC DNA]</scope>
    <source>
        <strain evidence="2 3">AT_MEX2019</strain>
        <tissue evidence="2">Muscle</tissue>
    </source>
</reference>
<organism evidence="2 3">
    <name type="scientific">Ataeniobius toweri</name>
    <dbReference type="NCBI Taxonomy" id="208326"/>
    <lineage>
        <taxon>Eukaryota</taxon>
        <taxon>Metazoa</taxon>
        <taxon>Chordata</taxon>
        <taxon>Craniata</taxon>
        <taxon>Vertebrata</taxon>
        <taxon>Euteleostomi</taxon>
        <taxon>Actinopterygii</taxon>
        <taxon>Neopterygii</taxon>
        <taxon>Teleostei</taxon>
        <taxon>Neoteleostei</taxon>
        <taxon>Acanthomorphata</taxon>
        <taxon>Ovalentaria</taxon>
        <taxon>Atherinomorphae</taxon>
        <taxon>Cyprinodontiformes</taxon>
        <taxon>Goodeidae</taxon>
        <taxon>Ataeniobius</taxon>
    </lineage>
</organism>
<sequence length="99" mass="10904">MRTLPQESFIPERPTKQHLHSASSTRSPAPSNPAAPDSHHSARCDSKARAPRNAVPATAHRRNRADTVEHQAHNGTPDPSPRRDKLTRQEVPGQPQALE</sequence>
<accession>A0ABU7AYB4</accession>
<name>A0ABU7AYB4_9TELE</name>
<evidence type="ECO:0000313" key="2">
    <source>
        <dbReference type="EMBL" id="MED6242609.1"/>
    </source>
</evidence>
<feature type="non-terminal residue" evidence="2">
    <location>
        <position position="99"/>
    </location>
</feature>
<dbReference type="EMBL" id="JAHUTI010031348">
    <property type="protein sequence ID" value="MED6242609.1"/>
    <property type="molecule type" value="Genomic_DNA"/>
</dbReference>
<dbReference type="Proteomes" id="UP001345963">
    <property type="component" value="Unassembled WGS sequence"/>
</dbReference>
<feature type="compositionally biased region" description="Low complexity" evidence="1">
    <location>
        <begin position="20"/>
        <end position="36"/>
    </location>
</feature>
<evidence type="ECO:0000313" key="3">
    <source>
        <dbReference type="Proteomes" id="UP001345963"/>
    </source>
</evidence>
<proteinExistence type="predicted"/>
<evidence type="ECO:0000256" key="1">
    <source>
        <dbReference type="SAM" id="MobiDB-lite"/>
    </source>
</evidence>
<feature type="region of interest" description="Disordered" evidence="1">
    <location>
        <begin position="1"/>
        <end position="99"/>
    </location>
</feature>